<accession>A0A1S2L6G0</accession>
<sequence>MKAYFTGISILFLAISVISSAFILSNSTNKESVSTVAVSTENGEESNAKQLLSKEQASDYLGISVDEFDVLDRNHVSSFGEGIPFLEINGNKYYTIQSLEEWLADTSHYLSNELSDFN</sequence>
<gene>
    <name evidence="1" type="ORF">BKP35_18170</name>
</gene>
<name>A0A1S2L6G0_9BACI</name>
<comment type="caution">
    <text evidence="1">The sequence shown here is derived from an EMBL/GenBank/DDBJ whole genome shotgun (WGS) entry which is preliminary data.</text>
</comment>
<reference evidence="1 2" key="1">
    <citation type="submission" date="2016-10" db="EMBL/GenBank/DDBJ databases">
        <title>Draft genome sequences of four alkaliphilic bacteria belonging to the Anaerobacillus genus.</title>
        <authorList>
            <person name="Bassil N.M."/>
            <person name="Lloyd J.R."/>
        </authorList>
    </citation>
    <scope>NUCLEOTIDE SEQUENCE [LARGE SCALE GENOMIC DNA]</scope>
    <source>
        <strain evidence="1 2">DSM 15340</strain>
    </source>
</reference>
<dbReference type="EMBL" id="MLQQ01000057">
    <property type="protein sequence ID" value="OIJ07914.1"/>
    <property type="molecule type" value="Genomic_DNA"/>
</dbReference>
<keyword evidence="2" id="KW-1185">Reference proteome</keyword>
<organism evidence="1 2">
    <name type="scientific">Anaerobacillus arseniciselenatis</name>
    <dbReference type="NCBI Taxonomy" id="85682"/>
    <lineage>
        <taxon>Bacteria</taxon>
        <taxon>Bacillati</taxon>
        <taxon>Bacillota</taxon>
        <taxon>Bacilli</taxon>
        <taxon>Bacillales</taxon>
        <taxon>Bacillaceae</taxon>
        <taxon>Anaerobacillus</taxon>
    </lineage>
</organism>
<evidence type="ECO:0008006" key="3">
    <source>
        <dbReference type="Google" id="ProtNLM"/>
    </source>
</evidence>
<protein>
    <recommendedName>
        <fullName evidence="3">Helix-turn-helix domain-containing protein</fullName>
    </recommendedName>
</protein>
<evidence type="ECO:0000313" key="1">
    <source>
        <dbReference type="EMBL" id="OIJ07914.1"/>
    </source>
</evidence>
<proteinExistence type="predicted"/>
<dbReference type="AlphaFoldDB" id="A0A1S2L6G0"/>
<evidence type="ECO:0000313" key="2">
    <source>
        <dbReference type="Proteomes" id="UP000180098"/>
    </source>
</evidence>
<dbReference type="RefSeq" id="WP_071314804.1">
    <property type="nucleotide sequence ID" value="NZ_MLQQ01000057.1"/>
</dbReference>
<dbReference type="Proteomes" id="UP000180098">
    <property type="component" value="Unassembled WGS sequence"/>
</dbReference>